<evidence type="ECO:0000313" key="3">
    <source>
        <dbReference type="Proteomes" id="UP000246702"/>
    </source>
</evidence>
<evidence type="ECO:0000256" key="1">
    <source>
        <dbReference type="SAM" id="MobiDB-lite"/>
    </source>
</evidence>
<dbReference type="EMBL" id="MSFK01000010">
    <property type="protein sequence ID" value="PWY90432.1"/>
    <property type="molecule type" value="Genomic_DNA"/>
</dbReference>
<protein>
    <submittedName>
        <fullName evidence="2">Uncharacterized protein</fullName>
    </submittedName>
</protein>
<feature type="region of interest" description="Disordered" evidence="1">
    <location>
        <begin position="84"/>
        <end position="104"/>
    </location>
</feature>
<dbReference type="AlphaFoldDB" id="A0A317WYM0"/>
<reference evidence="2 3" key="1">
    <citation type="submission" date="2016-12" db="EMBL/GenBank/DDBJ databases">
        <title>The genomes of Aspergillus section Nigri reveals drivers in fungal speciation.</title>
        <authorList>
            <consortium name="DOE Joint Genome Institute"/>
            <person name="Vesth T.C."/>
            <person name="Nybo J."/>
            <person name="Theobald S."/>
            <person name="Brandl J."/>
            <person name="Frisvad J.C."/>
            <person name="Nielsen K.F."/>
            <person name="Lyhne E.K."/>
            <person name="Kogle M.E."/>
            <person name="Kuo A."/>
            <person name="Riley R."/>
            <person name="Clum A."/>
            <person name="Nolan M."/>
            <person name="Lipzen A."/>
            <person name="Salamov A."/>
            <person name="Henrissat B."/>
            <person name="Wiebenga A."/>
            <person name="De Vries R.P."/>
            <person name="Grigoriev I.V."/>
            <person name="Mortensen U.H."/>
            <person name="Andersen M.R."/>
            <person name="Baker S.E."/>
        </authorList>
    </citation>
    <scope>NUCLEOTIDE SEQUENCE [LARGE SCALE GENOMIC DNA]</scope>
    <source>
        <strain evidence="2 3">CBS 115572</strain>
    </source>
</reference>
<dbReference type="RefSeq" id="XP_025468810.1">
    <property type="nucleotide sequence ID" value="XM_025606392.1"/>
</dbReference>
<accession>A0A317WYM0</accession>
<gene>
    <name evidence="2" type="ORF">BO94DRAFT_24474</name>
</gene>
<proteinExistence type="predicted"/>
<keyword evidence="3" id="KW-1185">Reference proteome</keyword>
<evidence type="ECO:0000313" key="2">
    <source>
        <dbReference type="EMBL" id="PWY90432.1"/>
    </source>
</evidence>
<sequence length="104" mass="12109">MDPISPLQKISIQQYIRPLTIPNTSSHIHHKRTIKVYFSPRPHSPRFQKQIPEPQTQPLIPSNINPVFPSENLHMFHIITRRPLLHPNPTSPQTDQKHLTHISP</sequence>
<dbReference type="GeneID" id="37108535"/>
<dbReference type="Proteomes" id="UP000246702">
    <property type="component" value="Unassembled WGS sequence"/>
</dbReference>
<name>A0A317WYM0_9EURO</name>
<organism evidence="2 3">
    <name type="scientific">Aspergillus sclerotioniger CBS 115572</name>
    <dbReference type="NCBI Taxonomy" id="1450535"/>
    <lineage>
        <taxon>Eukaryota</taxon>
        <taxon>Fungi</taxon>
        <taxon>Dikarya</taxon>
        <taxon>Ascomycota</taxon>
        <taxon>Pezizomycotina</taxon>
        <taxon>Eurotiomycetes</taxon>
        <taxon>Eurotiomycetidae</taxon>
        <taxon>Eurotiales</taxon>
        <taxon>Aspergillaceae</taxon>
        <taxon>Aspergillus</taxon>
        <taxon>Aspergillus subgen. Circumdati</taxon>
    </lineage>
</organism>
<comment type="caution">
    <text evidence="2">The sequence shown here is derived from an EMBL/GenBank/DDBJ whole genome shotgun (WGS) entry which is preliminary data.</text>
</comment>